<gene>
    <name evidence="1" type="ORF">PAP18089_01372</name>
</gene>
<dbReference type="RefSeq" id="WP_150728547.1">
    <property type="nucleotide sequence ID" value="NZ_CABPSX010000002.1"/>
</dbReference>
<proteinExistence type="predicted"/>
<evidence type="ECO:0000313" key="1">
    <source>
        <dbReference type="EMBL" id="VVG70412.1"/>
    </source>
</evidence>
<name>A0A5E5P1I1_9BURK</name>
<protein>
    <submittedName>
        <fullName evidence="1">Uncharacterized protein</fullName>
    </submittedName>
</protein>
<dbReference type="EMBL" id="CABPSX010000002">
    <property type="protein sequence ID" value="VVG70412.1"/>
    <property type="molecule type" value="Genomic_DNA"/>
</dbReference>
<reference evidence="1 2" key="1">
    <citation type="submission" date="2019-08" db="EMBL/GenBank/DDBJ databases">
        <authorList>
            <person name="Peeters C."/>
        </authorList>
    </citation>
    <scope>NUCLEOTIDE SEQUENCE [LARGE SCALE GENOMIC DNA]</scope>
    <source>
        <strain evidence="1 2">LMG 18089</strain>
    </source>
</reference>
<organism evidence="1 2">
    <name type="scientific">Pandoraea apista</name>
    <dbReference type="NCBI Taxonomy" id="93218"/>
    <lineage>
        <taxon>Bacteria</taxon>
        <taxon>Pseudomonadati</taxon>
        <taxon>Pseudomonadota</taxon>
        <taxon>Betaproteobacteria</taxon>
        <taxon>Burkholderiales</taxon>
        <taxon>Burkholderiaceae</taxon>
        <taxon>Pandoraea</taxon>
    </lineage>
</organism>
<evidence type="ECO:0000313" key="2">
    <source>
        <dbReference type="Proteomes" id="UP000364291"/>
    </source>
</evidence>
<dbReference type="Proteomes" id="UP000364291">
    <property type="component" value="Unassembled WGS sequence"/>
</dbReference>
<accession>A0A5E5P1I1</accession>
<sequence length="103" mass="11658">MAYKSTNPYLEARCSFVLAKLALIGDPDAEDTTYEAIIEAQVLGHRDAEVYDKTGETIDCSPFFADVPELQREWHYGWNQYFEMREMEECGSCNGGNPCPIHG</sequence>
<dbReference type="AlphaFoldDB" id="A0A5E5P1I1"/>
<dbReference type="OrthoDB" id="9010202at2"/>